<organism evidence="6 7">
    <name type="scientific">Marasmius tenuissimus</name>
    <dbReference type="NCBI Taxonomy" id="585030"/>
    <lineage>
        <taxon>Eukaryota</taxon>
        <taxon>Fungi</taxon>
        <taxon>Dikarya</taxon>
        <taxon>Basidiomycota</taxon>
        <taxon>Agaricomycotina</taxon>
        <taxon>Agaricomycetes</taxon>
        <taxon>Agaricomycetidae</taxon>
        <taxon>Agaricales</taxon>
        <taxon>Marasmiineae</taxon>
        <taxon>Marasmiaceae</taxon>
        <taxon>Marasmius</taxon>
    </lineage>
</organism>
<accession>A0ABR3A6N7</accession>
<dbReference type="Gene3D" id="1.10.1280.10">
    <property type="entry name" value="Di-copper center containing domain from catechol oxidase"/>
    <property type="match status" value="1"/>
</dbReference>
<evidence type="ECO:0000259" key="4">
    <source>
        <dbReference type="PROSITE" id="PS00497"/>
    </source>
</evidence>
<evidence type="ECO:0000256" key="1">
    <source>
        <dbReference type="ARBA" id="ARBA00022723"/>
    </source>
</evidence>
<dbReference type="PANTHER" id="PTHR11474">
    <property type="entry name" value="TYROSINASE FAMILY MEMBER"/>
    <property type="match status" value="1"/>
</dbReference>
<keyword evidence="1" id="KW-0479">Metal-binding</keyword>
<sequence length="304" mass="34585">MHLSAGLSGVATLFITLLQLSSAVHAQDATSCPDPSVRREWRELSDTDKQSYHKAVKCALNKPQTRYPNEQAVVNRLDDLTWTHVQTANVIHNVANFLPWHRMMVHEHEKLLRNECGYTGPYPYWDWTIDADANSVTTSPVWDPATGFGGNGATTDKCVKDGPYSDITLHIGTKNAFVNKNEPHCLTRGWNDGDPTGSPGDMRRRSYDSEMMKNIYSQPDYNNMHFTLENGPHNSIHNRVGGEMGPHWAPNDPIFYMHHANVDRVWAKWQGDNATRLEDYSGFNDVRQTQRCIQKRRYAHAQPP</sequence>
<feature type="domain" description="Tyrosinase copper-binding" evidence="5">
    <location>
        <begin position="252"/>
        <end position="263"/>
    </location>
</feature>
<feature type="signal peptide" evidence="3">
    <location>
        <begin position="1"/>
        <end position="26"/>
    </location>
</feature>
<evidence type="ECO:0000313" key="6">
    <source>
        <dbReference type="EMBL" id="KAL0069248.1"/>
    </source>
</evidence>
<dbReference type="PRINTS" id="PR00092">
    <property type="entry name" value="TYROSINASE"/>
</dbReference>
<dbReference type="PROSITE" id="PS00498">
    <property type="entry name" value="TYROSINASE_2"/>
    <property type="match status" value="1"/>
</dbReference>
<name>A0ABR3A6N7_9AGAR</name>
<keyword evidence="3" id="KW-0732">Signal</keyword>
<dbReference type="InterPro" id="IPR050316">
    <property type="entry name" value="Tyrosinase/Hemocyanin"/>
</dbReference>
<reference evidence="6 7" key="1">
    <citation type="submission" date="2024-05" db="EMBL/GenBank/DDBJ databases">
        <title>A draft genome resource for the thread blight pathogen Marasmius tenuissimus strain MS-2.</title>
        <authorList>
            <person name="Yulfo-Soto G.E."/>
            <person name="Baruah I.K."/>
            <person name="Amoako-Attah I."/>
            <person name="Bukari Y."/>
            <person name="Meinhardt L.W."/>
            <person name="Bailey B.A."/>
            <person name="Cohen S.P."/>
        </authorList>
    </citation>
    <scope>NUCLEOTIDE SEQUENCE [LARGE SCALE GENOMIC DNA]</scope>
    <source>
        <strain evidence="6 7">MS-2</strain>
    </source>
</reference>
<evidence type="ECO:0000313" key="7">
    <source>
        <dbReference type="Proteomes" id="UP001437256"/>
    </source>
</evidence>
<gene>
    <name evidence="6" type="ORF">AAF712_003612</name>
</gene>
<keyword evidence="7" id="KW-1185">Reference proteome</keyword>
<dbReference type="PANTHER" id="PTHR11474:SF126">
    <property type="entry name" value="TYROSINASE-LIKE PROTEIN TYR-1-RELATED"/>
    <property type="match status" value="1"/>
</dbReference>
<dbReference type="EMBL" id="JBBXMP010000013">
    <property type="protein sequence ID" value="KAL0069248.1"/>
    <property type="molecule type" value="Genomic_DNA"/>
</dbReference>
<dbReference type="Pfam" id="PF00264">
    <property type="entry name" value="Tyrosinase"/>
    <property type="match status" value="1"/>
</dbReference>
<dbReference type="PROSITE" id="PS00497">
    <property type="entry name" value="TYROSINASE_1"/>
    <property type="match status" value="1"/>
</dbReference>
<feature type="domain" description="Tyrosinase copper-binding" evidence="4">
    <location>
        <begin position="92"/>
        <end position="109"/>
    </location>
</feature>
<keyword evidence="2" id="KW-0186">Copper</keyword>
<protein>
    <recommendedName>
        <fullName evidence="4 5">Tyrosinase copper-binding domain-containing protein</fullName>
    </recommendedName>
</protein>
<dbReference type="Proteomes" id="UP001437256">
    <property type="component" value="Unassembled WGS sequence"/>
</dbReference>
<dbReference type="SUPFAM" id="SSF48056">
    <property type="entry name" value="Di-copper centre-containing domain"/>
    <property type="match status" value="1"/>
</dbReference>
<evidence type="ECO:0000256" key="3">
    <source>
        <dbReference type="SAM" id="SignalP"/>
    </source>
</evidence>
<dbReference type="InterPro" id="IPR008922">
    <property type="entry name" value="Di-copper_centre_dom_sf"/>
</dbReference>
<comment type="caution">
    <text evidence="6">The sequence shown here is derived from an EMBL/GenBank/DDBJ whole genome shotgun (WGS) entry which is preliminary data.</text>
</comment>
<evidence type="ECO:0000259" key="5">
    <source>
        <dbReference type="PROSITE" id="PS00498"/>
    </source>
</evidence>
<dbReference type="InterPro" id="IPR002227">
    <property type="entry name" value="Tyrosinase_Cu-bd"/>
</dbReference>
<evidence type="ECO:0000256" key="2">
    <source>
        <dbReference type="ARBA" id="ARBA00023008"/>
    </source>
</evidence>
<proteinExistence type="predicted"/>
<feature type="chain" id="PRO_5047483039" description="Tyrosinase copper-binding domain-containing protein" evidence="3">
    <location>
        <begin position="27"/>
        <end position="304"/>
    </location>
</feature>